<dbReference type="RefSeq" id="WP_133515673.1">
    <property type="nucleotide sequence ID" value="NZ_SNWX01000022.1"/>
</dbReference>
<name>A0A4V3CE49_9FIRM</name>
<proteinExistence type="predicted"/>
<evidence type="ECO:0000313" key="2">
    <source>
        <dbReference type="Proteomes" id="UP000295064"/>
    </source>
</evidence>
<gene>
    <name evidence="1" type="ORF">DFR79_12210</name>
</gene>
<accession>A0A4V3CE49</accession>
<organism evidence="1 2">
    <name type="scientific">Halanaerobium saccharolyticum</name>
    <dbReference type="NCBI Taxonomy" id="43595"/>
    <lineage>
        <taxon>Bacteria</taxon>
        <taxon>Bacillati</taxon>
        <taxon>Bacillota</taxon>
        <taxon>Clostridia</taxon>
        <taxon>Halanaerobiales</taxon>
        <taxon>Halanaerobiaceae</taxon>
        <taxon>Halanaerobium</taxon>
    </lineage>
</organism>
<dbReference type="AlphaFoldDB" id="A0A4V3CE49"/>
<dbReference type="Proteomes" id="UP000295064">
    <property type="component" value="Unassembled WGS sequence"/>
</dbReference>
<comment type="caution">
    <text evidence="1">The sequence shown here is derived from an EMBL/GenBank/DDBJ whole genome shotgun (WGS) entry which is preliminary data.</text>
</comment>
<sequence length="158" mass="18702">MKKYMLILFSYGDLKKINEHLEKIISKNDKLFVRAVMFENVPKLSEHLISDEGVLGKKVVRDLENSVVDIYHDNAKKYLEEIKEMAAKNKFELDTKLVDDHDLEKLKKEITAAELDRVFINFSHNEYISNQVKEEKIKSWLKKIKLPQDIFYDGKLER</sequence>
<protein>
    <submittedName>
        <fullName evidence="1">Bacterioferritin</fullName>
    </submittedName>
</protein>
<dbReference type="EMBL" id="SNWX01000022">
    <property type="protein sequence ID" value="TDO84332.1"/>
    <property type="molecule type" value="Genomic_DNA"/>
</dbReference>
<reference evidence="1 2" key="1">
    <citation type="submission" date="2019-03" db="EMBL/GenBank/DDBJ databases">
        <title>Subsurface microbial communities from deep shales in Ohio and West Virginia, USA.</title>
        <authorList>
            <person name="Wrighton K."/>
        </authorList>
    </citation>
    <scope>NUCLEOTIDE SEQUENCE [LARGE SCALE GENOMIC DNA]</scope>
    <source>
        <strain evidence="1 2">MA284_T2</strain>
    </source>
</reference>
<evidence type="ECO:0000313" key="1">
    <source>
        <dbReference type="EMBL" id="TDO84332.1"/>
    </source>
</evidence>
<dbReference type="OrthoDB" id="2112226at2"/>